<dbReference type="Proteomes" id="UP000015101">
    <property type="component" value="Unassembled WGS sequence"/>
</dbReference>
<dbReference type="RefSeq" id="XP_009018011.1">
    <property type="nucleotide sequence ID" value="XM_009019763.1"/>
</dbReference>
<dbReference type="EMBL" id="AMQM01004460">
    <property type="status" value="NOT_ANNOTATED_CDS"/>
    <property type="molecule type" value="Genomic_DNA"/>
</dbReference>
<keyword evidence="3" id="KW-1185">Reference proteome</keyword>
<dbReference type="EMBL" id="AMQM01004462">
    <property type="status" value="NOT_ANNOTATED_CDS"/>
    <property type="molecule type" value="Genomic_DNA"/>
</dbReference>
<gene>
    <name evidence="2" type="primary">20204415</name>
    <name evidence="1" type="ORF">HELRODRAFT_173152</name>
</gene>
<dbReference type="KEGG" id="hro:HELRODRAFT_173152"/>
<name>T1F6G6_HELRO</name>
<dbReference type="EMBL" id="AMQM01004461">
    <property type="status" value="NOT_ANNOTATED_CDS"/>
    <property type="molecule type" value="Genomic_DNA"/>
</dbReference>
<dbReference type="AlphaFoldDB" id="T1F6G6"/>
<dbReference type="EMBL" id="KB096551">
    <property type="protein sequence ID" value="ESO04075.1"/>
    <property type="molecule type" value="Genomic_DNA"/>
</dbReference>
<dbReference type="EnsemblMetazoa" id="HelroT173152">
    <property type="protein sequence ID" value="HelroP173152"/>
    <property type="gene ID" value="HelroG173152"/>
</dbReference>
<proteinExistence type="predicted"/>
<dbReference type="HOGENOM" id="CLU_1031647_0_0_1"/>
<evidence type="ECO:0000313" key="3">
    <source>
        <dbReference type="Proteomes" id="UP000015101"/>
    </source>
</evidence>
<reference evidence="3" key="1">
    <citation type="submission" date="2012-12" db="EMBL/GenBank/DDBJ databases">
        <authorList>
            <person name="Hellsten U."/>
            <person name="Grimwood J."/>
            <person name="Chapman J.A."/>
            <person name="Shapiro H."/>
            <person name="Aerts A."/>
            <person name="Otillar R.P."/>
            <person name="Terry A.Y."/>
            <person name="Boore J.L."/>
            <person name="Simakov O."/>
            <person name="Marletaz F."/>
            <person name="Cho S.-J."/>
            <person name="Edsinger-Gonzales E."/>
            <person name="Havlak P."/>
            <person name="Kuo D.-H."/>
            <person name="Larsson T."/>
            <person name="Lv J."/>
            <person name="Arendt D."/>
            <person name="Savage R."/>
            <person name="Osoegawa K."/>
            <person name="de Jong P."/>
            <person name="Lindberg D.R."/>
            <person name="Seaver E.C."/>
            <person name="Weisblat D.A."/>
            <person name="Putnam N.H."/>
            <person name="Grigoriev I.V."/>
            <person name="Rokhsar D.S."/>
        </authorList>
    </citation>
    <scope>NUCLEOTIDE SEQUENCE</scope>
</reference>
<accession>T1F6G6</accession>
<reference evidence="1 3" key="2">
    <citation type="journal article" date="2013" name="Nature">
        <title>Insights into bilaterian evolution from three spiralian genomes.</title>
        <authorList>
            <person name="Simakov O."/>
            <person name="Marletaz F."/>
            <person name="Cho S.J."/>
            <person name="Edsinger-Gonzales E."/>
            <person name="Havlak P."/>
            <person name="Hellsten U."/>
            <person name="Kuo D.H."/>
            <person name="Larsson T."/>
            <person name="Lv J."/>
            <person name="Arendt D."/>
            <person name="Savage R."/>
            <person name="Osoegawa K."/>
            <person name="de Jong P."/>
            <person name="Grimwood J."/>
            <person name="Chapman J.A."/>
            <person name="Shapiro H."/>
            <person name="Aerts A."/>
            <person name="Otillar R.P."/>
            <person name="Terry A.Y."/>
            <person name="Boore J.L."/>
            <person name="Grigoriev I.V."/>
            <person name="Lindberg D.R."/>
            <person name="Seaver E.C."/>
            <person name="Weisblat D.A."/>
            <person name="Putnam N.H."/>
            <person name="Rokhsar D.S."/>
        </authorList>
    </citation>
    <scope>NUCLEOTIDE SEQUENCE</scope>
</reference>
<evidence type="ECO:0000313" key="1">
    <source>
        <dbReference type="EMBL" id="ESO04075.1"/>
    </source>
</evidence>
<protein>
    <submittedName>
        <fullName evidence="1 2">Uncharacterized protein</fullName>
    </submittedName>
</protein>
<sequence length="270" mass="31159">MKKRNIDYNKFIVGTDGEETQKLLVNKILFEFCCKLLNISYSNQISVLEDEAAIFFDSCDGRTDIVDLHEVKCLRLLINFCETNEDRRFPFSEDEGFKLCFSATIYLCKQGGAQGSVKFAQFRRVNVFRCTQEVHQFGQTEGIADNSQGIMGRKTGNTTQGEFKLRELLADELELVFSHFLLMKKRNIDYNKFIVGTDGEETQKLLVNKILFEFCCKLLNISYSNQISVLEDEAAIFFDSCDGRTDIVDLHEVKCLRLLINFCETNEDRR</sequence>
<evidence type="ECO:0000313" key="2">
    <source>
        <dbReference type="EnsemblMetazoa" id="HelroP173152"/>
    </source>
</evidence>
<dbReference type="InParanoid" id="T1F6G6"/>
<dbReference type="GeneID" id="20204415"/>
<dbReference type="CTD" id="20204415"/>
<reference evidence="2" key="3">
    <citation type="submission" date="2015-06" db="UniProtKB">
        <authorList>
            <consortium name="EnsemblMetazoa"/>
        </authorList>
    </citation>
    <scope>IDENTIFICATION</scope>
</reference>
<organism evidence="2 3">
    <name type="scientific">Helobdella robusta</name>
    <name type="common">Californian leech</name>
    <dbReference type="NCBI Taxonomy" id="6412"/>
    <lineage>
        <taxon>Eukaryota</taxon>
        <taxon>Metazoa</taxon>
        <taxon>Spiralia</taxon>
        <taxon>Lophotrochozoa</taxon>
        <taxon>Annelida</taxon>
        <taxon>Clitellata</taxon>
        <taxon>Hirudinea</taxon>
        <taxon>Rhynchobdellida</taxon>
        <taxon>Glossiphoniidae</taxon>
        <taxon>Helobdella</taxon>
    </lineage>
</organism>